<dbReference type="SUPFAM" id="SSF88633">
    <property type="entry name" value="Positive stranded ssRNA viruses"/>
    <property type="match status" value="3"/>
</dbReference>
<feature type="domain" description="RdRp catalytic" evidence="15">
    <location>
        <begin position="2697"/>
        <end position="2825"/>
    </location>
</feature>
<keyword evidence="14" id="KW-0693">Viral RNA replication</keyword>
<evidence type="ECO:0000256" key="3">
    <source>
        <dbReference type="ARBA" id="ARBA00022484"/>
    </source>
</evidence>
<evidence type="ECO:0000256" key="14">
    <source>
        <dbReference type="ARBA" id="ARBA00022953"/>
    </source>
</evidence>
<evidence type="ECO:0000259" key="16">
    <source>
        <dbReference type="PROSITE" id="PS51218"/>
    </source>
</evidence>
<evidence type="ECO:0000256" key="6">
    <source>
        <dbReference type="ARBA" id="ARBA00022679"/>
    </source>
</evidence>
<dbReference type="InterPro" id="IPR014759">
    <property type="entry name" value="Helicase_SF3_ssRNA_vir"/>
</dbReference>
<dbReference type="GO" id="GO:0006351">
    <property type="term" value="P:DNA-templated transcription"/>
    <property type="evidence" value="ECO:0007669"/>
    <property type="project" value="InterPro"/>
</dbReference>
<evidence type="ECO:0000256" key="7">
    <source>
        <dbReference type="ARBA" id="ARBA00022695"/>
    </source>
</evidence>
<evidence type="ECO:0000256" key="13">
    <source>
        <dbReference type="ARBA" id="ARBA00022844"/>
    </source>
</evidence>
<evidence type="ECO:0000256" key="4">
    <source>
        <dbReference type="ARBA" id="ARBA00022561"/>
    </source>
</evidence>
<dbReference type="PROSITE" id="PS51874">
    <property type="entry name" value="PCV_3C_PRO"/>
    <property type="match status" value="1"/>
</dbReference>
<evidence type="ECO:0000256" key="2">
    <source>
        <dbReference type="ARBA" id="ARBA00020107"/>
    </source>
</evidence>
<keyword evidence="13" id="KW-0946">Virion</keyword>
<keyword evidence="8" id="KW-0547">Nucleotide-binding</keyword>
<evidence type="ECO:0000256" key="8">
    <source>
        <dbReference type="ARBA" id="ARBA00022741"/>
    </source>
</evidence>
<feature type="domain" description="SF3 helicase" evidence="16">
    <location>
        <begin position="1621"/>
        <end position="1789"/>
    </location>
</feature>
<keyword evidence="9" id="KW-0378">Hydrolase</keyword>
<dbReference type="SUPFAM" id="SSF56672">
    <property type="entry name" value="DNA/RNA polymerases"/>
    <property type="match status" value="1"/>
</dbReference>
<dbReference type="InterPro" id="IPR009003">
    <property type="entry name" value="Peptidase_S1_PA"/>
</dbReference>
<dbReference type="Pfam" id="PF00910">
    <property type="entry name" value="RNA_helicase"/>
    <property type="match status" value="1"/>
</dbReference>
<keyword evidence="3" id="KW-0696">RNA-directed RNA polymerase</keyword>
<keyword evidence="12" id="KW-0067">ATP-binding</keyword>
<dbReference type="GO" id="GO:0006508">
    <property type="term" value="P:proteolysis"/>
    <property type="evidence" value="ECO:0007669"/>
    <property type="project" value="UniProtKB-KW"/>
</dbReference>
<name>A0A9E7V1U1_9VIRU</name>
<evidence type="ECO:0000256" key="10">
    <source>
        <dbReference type="ARBA" id="ARBA00022806"/>
    </source>
</evidence>
<dbReference type="GO" id="GO:0004197">
    <property type="term" value="F:cysteine-type endopeptidase activity"/>
    <property type="evidence" value="ECO:0007669"/>
    <property type="project" value="InterPro"/>
</dbReference>
<evidence type="ECO:0000256" key="9">
    <source>
        <dbReference type="ARBA" id="ARBA00022801"/>
    </source>
</evidence>
<evidence type="ECO:0000256" key="5">
    <source>
        <dbReference type="ARBA" id="ARBA00022670"/>
    </source>
</evidence>
<dbReference type="GO" id="GO:0030430">
    <property type="term" value="C:host cell cytoplasm"/>
    <property type="evidence" value="ECO:0007669"/>
    <property type="project" value="UniProtKB-SubCell"/>
</dbReference>
<dbReference type="Gene3D" id="2.40.10.10">
    <property type="entry name" value="Trypsin-like serine proteases"/>
    <property type="match status" value="1"/>
</dbReference>
<dbReference type="GO" id="GO:0003723">
    <property type="term" value="F:RNA binding"/>
    <property type="evidence" value="ECO:0007669"/>
    <property type="project" value="InterPro"/>
</dbReference>
<dbReference type="GO" id="GO:0003724">
    <property type="term" value="F:RNA helicase activity"/>
    <property type="evidence" value="ECO:0007669"/>
    <property type="project" value="InterPro"/>
</dbReference>
<dbReference type="InterPro" id="IPR043504">
    <property type="entry name" value="Peptidase_S1_PA_chymotrypsin"/>
</dbReference>
<dbReference type="InterPro" id="IPR014872">
    <property type="entry name" value="Dicistrovirus_capsid-polyPr_C"/>
</dbReference>
<dbReference type="InterPro" id="IPR001205">
    <property type="entry name" value="RNA-dir_pol_C"/>
</dbReference>
<evidence type="ECO:0000259" key="15">
    <source>
        <dbReference type="PROSITE" id="PS50507"/>
    </source>
</evidence>
<keyword evidence="7" id="KW-0548">Nucleotidyltransferase</keyword>
<dbReference type="Gene3D" id="3.30.70.270">
    <property type="match status" value="1"/>
</dbReference>
<evidence type="ECO:0000256" key="1">
    <source>
        <dbReference type="ARBA" id="ARBA00004328"/>
    </source>
</evidence>
<dbReference type="Pfam" id="PF00915">
    <property type="entry name" value="Calici_coat"/>
    <property type="match status" value="1"/>
</dbReference>
<evidence type="ECO:0000256" key="11">
    <source>
        <dbReference type="ARBA" id="ARBA00022807"/>
    </source>
</evidence>
<keyword evidence="6" id="KW-0808">Transferase</keyword>
<accession>A0A9E7V1U1</accession>
<proteinExistence type="predicted"/>
<sequence>MFYYKTPQCLPLPLLKFEVFELENGRYQFRAIVFKWAVNSWSWFDDFDILFQDIDSFGQRLCSWVSRTLARFLHSHVPLRESWLRQQMRFEGQLVPLMLHVDIANILKSFYFSQAPQYAQALRRDIIGDLMAHSREISKLISPLGGRLSPMYFNLDRTNMRSLFEEFHVYRTAKAVQRRDRAREMEELQERRRMAGRLNATRAQIRAERRELHEQLQAQYHAERINKRLRDSIRRSQNFMKEWWRKVDAGIAYEPLSDEDHKIVAEKYQQLLIQFQEQRKPKNLSKIKYLGCPVVDLFYTSSYQMFRRILRCRRVKYCNECFRLTRLICVDGAAAMFPHYRRLFTESSEFQVLPLSGPEGVIEHQAGEEDIVNTDPVAVSEVTTSSNVQLVDESVAANVVSQSPIQYPSLIDGGREATIVAEQCSRYAYFDSFEWNANSSIQLKKYTFPSGLISSAFYSTPNMILLSKWYYWQFDIDIRFSVNANRYQTGQLLIGWNYDHSFGSKGMASNHEVVQAPHSILYAPVNNVVELIIPYKFYYPYWAHDSAVSPPDFITVRVNVLNALSTGDGVAASCRVMVTIRLRNVKVAGMRSMTGVSRIEHQMFSMAVKAVQSSLRSVMEDLNRDNPTAPTPHPAVVPYSAHSWSVGTNQVELLNPLRLDPLGVTPHFEPSDEMTVSNIVSHFGLIKTLEWNMSQPSETLLATFLVTPMNIADLPVRISGKPEENSLTSYESTPLAVISSLFAYWRGSIQFRFDFVASMFHTGRLAFCFIPTLRGVEAVTFANALQSYVTYFDLGGDPSITINCDYICNNTWRPTHQEGQFPNTNDTSAVIGKLFIYVVNPLVAVSGVCNKVLINTYIRGGSDFHVAVPVFPMLFPICLGTDYIPVTTSIRPKEGYTPVYSSTWRYFYSATKVILRYGDVTDHIAQFTPVMKFGEVYFCRVGVPVEFRRQSHECNYFVKADIGDEYMYLTPFYSYNAAIKFIRTRKADDLITYEREGAKVAWTKDTVLIPVTGPQFDDEDFEVVHEAGDDRCDPHLPTARLSVNRLTALNSFNEDFNDLKTLCRRYQICADVVVPITPNLAFGEVFYCVPLFPAGNYIPFSSQGPGNLFYEFLNRARASPMTILANGFRYFRGGLRAKILVKSGSGVDVVVSVTHIPDRLMAKKPSIIRSENTNGYASHGYAYYAQSTRVNECIEIEIPYYLNSDYGVLLDPATIVDQSELQCSLGTLAFSLLNRVDKDITLSIQVFLAFADDMRFSSFQGFGAVASTFQIPNHTPRPKLASIELSQESIIEHQGLLGVDQEIVRGVRMAKAEMEEALAEQYPTIRETIRADVRQVVNDSVNDVWEQAQQIMNQLKDYIGDIGSSAKNLFMSVISNIVHVLLNPCLKSVIVALCCIIGLCIDGANWCLGSLVAFYTKFMEFVQVSYNSVREFTRKCLNCMGIGCPRCGLVERNHVLCPDVIQHQAGVEALSTIEPLTINYVTLIASFFGYKEIAKNRSFPNFLSYAFLNYGKYSSGVTGLVEFIKTNIRALYSCIDWLSVQITGSGIDYYICSYPTELQKFCQNAQALLSPMNRERVYAEPYLQRSVFRLASIGQRILFLESRNCARDKISLYVRDVCTKLNSLQEALVADCLCPMVRYEPFVLHIAGAAGIGKSELAQDLGINLLESINYRSYSEPMFTRTAGTQYWNGVRTQPIVYYDDFAFARSGELAESHISELMQLKSCATFNPPIAELENKKVRYNPLIVYLSSNQAFWRDLTMVSDMDALHRRRDSLWMARKKDHISMEEVKAEFARTGVKSYDHLEFGRYPDPKDEKKQPERFYCFGDFKRVLLQEYRQYHENQLVLYQQRLRDLGRLQPPTMGFEYDETLEQEVLDFLHSKSLSDNGDLQRWRNQARRDCDPCHRTVTGLILPTTTEVARLPEHQADEVLITDETFRSCADEEEVDVERNASILPNWSVYYYIKEDKVRAPARIQCEHWRNLTLRHAYMEFSNGEPPIYHLASIEEEPSDMPREIPVECSYGVNCWLHSALSAEFRMKYSNINYKHFLEYRVEPDPRDVAPFARWLFPNLSSVPDFSQAAEARQKGFLERLKESKFYKVLTVIGQLVKWFGIISMGIFAVFGGYKMLTGSKVEPTEVPPVWHEYTPSGDVRTGRKAITKNWAKQARVRSHALKSKFAQPQYGDADPVSSLLNVIKRNAFESFVKIDGVCRYGMKGLGLCGRVALTTKHFIEEFEFRVMEARAKGSQVQLTIKAGNYSYDFKLEQCKFTKVEDSSLALIEFPTSMCCFREIRHHIITSDDVEYIGVDGRFYEYSNGDHNIVPIKMTPLEQIIIAGEGHISSQTLPMCYSYDYGGKGKCGSVVIATTPIPRIVGIHVAGVAGQNFGYAQAIFREMFEGINSVVVTQPLVQPQGEDLEPKIELPYGVIPVGLFAPEQCPSYPRKSEIVPSLAFDQIYPHQTEPSVLSKFDNRVVIDKDVDPFVKAIQTHGNVPLAFDSDTLSECVSDLSEYLIATTSPKFMFVEELLPDQIIFGGLPGGAFNKLNLSSSEGYPLSLLRQYNDPVTQLYRKEKVAKGLPMKGKNWLFRYELEEDGVRLLEIHPELLEVMEHNDSLRKQNIVPATIFVDTLKDCRVSPQKVREGKTRMFSISPVEFTWVIKRYFGVFQASYQQSRLVNGTAIGINVRGVEWTRLARMLLEKGDNMVVGDYKAFGDTLERQVMRGAFDAIVKWYAYYFNTSQEIAQYRNILIEELFNAYHLVANVVYQMMCGIPSGFALTVEINDLVNQLYMRYCWKKITKASFADYHHFCKVVTYGDDLIMSVGDKYKDVYNFRSIQKCLSEYNILFQPAAKDGSIYDTLSISEVTFLKAHFVIHPKRKTQFLAKLPLESCLDTINWQYTKVDPYKILFENVRAALNNVYGHGPQVYTEWRSKIRDWFIQKARSGLLREQDAFVHLKTWDEMDSEVFDECV</sequence>
<dbReference type="InterPro" id="IPR000605">
    <property type="entry name" value="Helicase_SF3_ssDNA/RNA_vir"/>
</dbReference>
<dbReference type="GO" id="GO:0039694">
    <property type="term" value="P:viral RNA genome replication"/>
    <property type="evidence" value="ECO:0007669"/>
    <property type="project" value="InterPro"/>
</dbReference>
<dbReference type="PROSITE" id="PS51218">
    <property type="entry name" value="SF3_HELICASE_2"/>
    <property type="match status" value="1"/>
</dbReference>
<dbReference type="InterPro" id="IPR033703">
    <property type="entry name" value="Rhv-like"/>
</dbReference>
<dbReference type="InterPro" id="IPR029053">
    <property type="entry name" value="Viral_coat"/>
</dbReference>
<dbReference type="InterPro" id="IPR043502">
    <property type="entry name" value="DNA/RNA_pol_sf"/>
</dbReference>
<dbReference type="EMBL" id="ON746401">
    <property type="protein sequence ID" value="UYL95337.1"/>
    <property type="molecule type" value="Genomic_RNA"/>
</dbReference>
<protein>
    <recommendedName>
        <fullName evidence="2">Genome polyprotein</fullName>
    </recommendedName>
</protein>
<dbReference type="GO" id="GO:0019028">
    <property type="term" value="C:viral capsid"/>
    <property type="evidence" value="ECO:0007669"/>
    <property type="project" value="UniProtKB-KW"/>
</dbReference>
<reference evidence="18" key="1">
    <citation type="submission" date="2022-05" db="EMBL/GenBank/DDBJ databases">
        <authorList>
            <person name="Cao W."/>
            <person name="Jia N."/>
            <person name="Lam T.T.-Y."/>
            <person name="Ni X."/>
            <person name="Liu J."/>
        </authorList>
    </citation>
    <scope>NUCLEOTIDE SEQUENCE</scope>
    <source>
        <strain evidence="18">TIGMIC 3</strain>
    </source>
</reference>
<dbReference type="CDD" id="cd00205">
    <property type="entry name" value="rhv_like"/>
    <property type="match status" value="2"/>
</dbReference>
<organism evidence="18">
    <name type="scientific">Tongren Iflav tick virus 1</name>
    <dbReference type="NCBI Taxonomy" id="2972188"/>
    <lineage>
        <taxon>Viruses</taxon>
        <taxon>Riboviria</taxon>
        <taxon>Orthornavirae</taxon>
        <taxon>Pisuviricota</taxon>
        <taxon>Pisoniviricetes</taxon>
        <taxon>Picornavirales</taxon>
        <taxon>Iflaviridae</taxon>
    </lineage>
</organism>
<dbReference type="SUPFAM" id="SSF50494">
    <property type="entry name" value="Trypsin-like serine proteases"/>
    <property type="match status" value="1"/>
</dbReference>
<dbReference type="InterPro" id="IPR044067">
    <property type="entry name" value="PCV_3C_PRO"/>
</dbReference>
<dbReference type="GO" id="GO:0003968">
    <property type="term" value="F:RNA-directed RNA polymerase activity"/>
    <property type="evidence" value="ECO:0007669"/>
    <property type="project" value="UniProtKB-KW"/>
</dbReference>
<dbReference type="GO" id="GO:0005524">
    <property type="term" value="F:ATP binding"/>
    <property type="evidence" value="ECO:0007669"/>
    <property type="project" value="UniProtKB-KW"/>
</dbReference>
<evidence type="ECO:0000259" key="17">
    <source>
        <dbReference type="PROSITE" id="PS51874"/>
    </source>
</evidence>
<dbReference type="InterPro" id="IPR004005">
    <property type="entry name" value="Calicivirus_coat"/>
</dbReference>
<dbReference type="Gene3D" id="2.60.120.20">
    <property type="match status" value="3"/>
</dbReference>
<keyword evidence="11" id="KW-0788">Thiol protease</keyword>
<keyword evidence="10" id="KW-0347">Helicase</keyword>
<evidence type="ECO:0000313" key="18">
    <source>
        <dbReference type="EMBL" id="UYL95337.1"/>
    </source>
</evidence>
<keyword evidence="5" id="KW-0645">Protease</keyword>
<dbReference type="Pfam" id="PF08762">
    <property type="entry name" value="CRPV_capsid"/>
    <property type="match status" value="1"/>
</dbReference>
<dbReference type="InterPro" id="IPR043128">
    <property type="entry name" value="Rev_trsase/Diguanyl_cyclase"/>
</dbReference>
<evidence type="ECO:0000256" key="12">
    <source>
        <dbReference type="ARBA" id="ARBA00022840"/>
    </source>
</evidence>
<comment type="subcellular location">
    <subcellularLocation>
        <location evidence="1">Virion</location>
    </subcellularLocation>
</comment>
<keyword evidence="4" id="KW-0167">Capsid protein</keyword>
<dbReference type="InterPro" id="IPR007094">
    <property type="entry name" value="RNA-dir_pol_PSvirus"/>
</dbReference>
<dbReference type="Pfam" id="PF00680">
    <property type="entry name" value="RdRP_1"/>
    <property type="match status" value="1"/>
</dbReference>
<dbReference type="CDD" id="cd23169">
    <property type="entry name" value="ps-ssRNAv-Picornavirales"/>
    <property type="match status" value="1"/>
</dbReference>
<feature type="domain" description="Peptidase C3" evidence="17">
    <location>
        <begin position="2181"/>
        <end position="2393"/>
    </location>
</feature>
<dbReference type="PROSITE" id="PS50507">
    <property type="entry name" value="RDRP_SSRNA_POS"/>
    <property type="match status" value="1"/>
</dbReference>